<evidence type="ECO:0000259" key="2">
    <source>
        <dbReference type="Pfam" id="PF12697"/>
    </source>
</evidence>
<reference evidence="3 4" key="1">
    <citation type="submission" date="2020-02" db="EMBL/GenBank/DDBJ databases">
        <title>Acidophilic actinobacteria isolated from forest soil.</title>
        <authorList>
            <person name="Golinska P."/>
        </authorList>
    </citation>
    <scope>NUCLEOTIDE SEQUENCE [LARGE SCALE GENOMIC DNA]</scope>
    <source>
        <strain evidence="3 4">NL8</strain>
    </source>
</reference>
<name>A0ABS5L1A8_9ACTN</name>
<comment type="caution">
    <text evidence="3">The sequence shown here is derived from an EMBL/GenBank/DDBJ whole genome shotgun (WGS) entry which is preliminary data.</text>
</comment>
<dbReference type="PROSITE" id="PS51318">
    <property type="entry name" value="TAT"/>
    <property type="match status" value="1"/>
</dbReference>
<protein>
    <submittedName>
        <fullName evidence="3">Alpha/beta fold hydrolase</fullName>
    </submittedName>
</protein>
<evidence type="ECO:0000313" key="3">
    <source>
        <dbReference type="EMBL" id="MBS2552110.1"/>
    </source>
</evidence>
<dbReference type="RefSeq" id="WP_212017388.1">
    <property type="nucleotide sequence ID" value="NZ_JAAFYZ010000171.1"/>
</dbReference>
<dbReference type="PANTHER" id="PTHR22946">
    <property type="entry name" value="DIENELACTONE HYDROLASE DOMAIN-CONTAINING PROTEIN-RELATED"/>
    <property type="match status" value="1"/>
</dbReference>
<dbReference type="GO" id="GO:0016787">
    <property type="term" value="F:hydrolase activity"/>
    <property type="evidence" value="ECO:0007669"/>
    <property type="project" value="UniProtKB-KW"/>
</dbReference>
<dbReference type="InterPro" id="IPR050261">
    <property type="entry name" value="FrsA_esterase"/>
</dbReference>
<dbReference type="EMBL" id="JAAFYZ010000171">
    <property type="protein sequence ID" value="MBS2552110.1"/>
    <property type="molecule type" value="Genomic_DNA"/>
</dbReference>
<dbReference type="Pfam" id="PF12697">
    <property type="entry name" value="Abhydrolase_6"/>
    <property type="match status" value="1"/>
</dbReference>
<proteinExistence type="inferred from homology"/>
<dbReference type="InterPro" id="IPR000073">
    <property type="entry name" value="AB_hydrolase_1"/>
</dbReference>
<dbReference type="InterPro" id="IPR006311">
    <property type="entry name" value="TAT_signal"/>
</dbReference>
<evidence type="ECO:0000313" key="4">
    <source>
        <dbReference type="Proteomes" id="UP000730482"/>
    </source>
</evidence>
<keyword evidence="4" id="KW-1185">Reference proteome</keyword>
<gene>
    <name evidence="3" type="ORF">KGQ19_35165</name>
</gene>
<dbReference type="Gene3D" id="1.20.1440.110">
    <property type="entry name" value="acylaminoacyl peptidase"/>
    <property type="match status" value="1"/>
</dbReference>
<accession>A0ABS5L1A8</accession>
<dbReference type="Proteomes" id="UP000730482">
    <property type="component" value="Unassembled WGS sequence"/>
</dbReference>
<dbReference type="PANTHER" id="PTHR22946:SF12">
    <property type="entry name" value="CONIDIAL PIGMENT BIOSYNTHESIS PROTEIN AYG1 (AFU_ORTHOLOGUE AFUA_2G17550)"/>
    <property type="match status" value="1"/>
</dbReference>
<dbReference type="InterPro" id="IPR029058">
    <property type="entry name" value="AB_hydrolase_fold"/>
</dbReference>
<keyword evidence="3" id="KW-0378">Hydrolase</keyword>
<sequence>MSSEPVVNLAPSTAATRRSLLRVGVLGGTGTVLLGAGGVGTGIAQAASAAQATPAASAGAPALQGLFTQPDLDFDTLFAFGGTGYGSAEFGELVTAVNAINAAGASYQTYYDTFLPLATRLDRQAGAELAAGHRVSARALYLRAASYYDLCLYFIFGTTARASEAGAYAAMQRCWDLFCQLSDSPFEPVRIPYEGSYLPGYLLRSDERARRRPTVILNNGQDAQNVRMWAFGAAAALERGYNVLIFEGPGQGSMLFERQAFLRPDWEKVITPVVDYLRDRPEVDRDRIVLSGSSLGGELVVRAAAFEHRLAAVVADPGFLSLWVSWQALEKEITSVFEHGLSKQEINALWQQKFVPALSETQRFDLVKAAEPYARDALLAGRAGTVFDDLYGLGTTLMRFTVADVAARVSTPTLVTVYDDDELVTPAAGQGAQVYRLLHADKQIVTFTEAEGAQEHCAPMAPRIRNEVVYDWLDGVL</sequence>
<dbReference type="Gene3D" id="3.40.50.1820">
    <property type="entry name" value="alpha/beta hydrolase"/>
    <property type="match status" value="1"/>
</dbReference>
<dbReference type="SUPFAM" id="SSF53474">
    <property type="entry name" value="alpha/beta-Hydrolases"/>
    <property type="match status" value="1"/>
</dbReference>
<feature type="domain" description="AB hydrolase-1" evidence="2">
    <location>
        <begin position="227"/>
        <end position="433"/>
    </location>
</feature>
<organism evidence="3 4">
    <name type="scientific">Catenulispora pinistramenti</name>
    <dbReference type="NCBI Taxonomy" id="2705254"/>
    <lineage>
        <taxon>Bacteria</taxon>
        <taxon>Bacillati</taxon>
        <taxon>Actinomycetota</taxon>
        <taxon>Actinomycetes</taxon>
        <taxon>Catenulisporales</taxon>
        <taxon>Catenulisporaceae</taxon>
        <taxon>Catenulispora</taxon>
    </lineage>
</organism>
<comment type="similarity">
    <text evidence="1">Belongs to the AB hydrolase superfamily. FUS2 hydrolase family.</text>
</comment>
<evidence type="ECO:0000256" key="1">
    <source>
        <dbReference type="ARBA" id="ARBA00038115"/>
    </source>
</evidence>